<feature type="transmembrane region" description="Helical" evidence="8">
    <location>
        <begin position="80"/>
        <end position="103"/>
    </location>
</feature>
<sequence length="125" mass="13423">MDSKALCLFRSTVLFSSLCLMSVSCEMSPQESAHNDTVMATAMQTMTKTTLVAVGDKPTPVSRITKQGSNSSAQCTGSGFHAGSFIGGVVLTVTMALAVLLGYKLSRFRPEVRYRTIQEVHDAII</sequence>
<dbReference type="PROSITE" id="PS51257">
    <property type="entry name" value="PROKAR_LIPOPROTEIN"/>
    <property type="match status" value="1"/>
</dbReference>
<dbReference type="OrthoDB" id="10392876at2759"/>
<keyword evidence="4 9" id="KW-0732">Signal</keyword>
<accession>A0A8T2P819</accession>
<evidence type="ECO:0000256" key="7">
    <source>
        <dbReference type="ARBA" id="ARBA00023180"/>
    </source>
</evidence>
<proteinExistence type="inferred from homology"/>
<dbReference type="EMBL" id="JAFBMS010000011">
    <property type="protein sequence ID" value="KAG9348399.1"/>
    <property type="molecule type" value="Genomic_DNA"/>
</dbReference>
<feature type="signal peptide" evidence="9">
    <location>
        <begin position="1"/>
        <end position="25"/>
    </location>
</feature>
<comment type="caution">
    <text evidence="10">The sequence shown here is derived from an EMBL/GenBank/DDBJ whole genome shotgun (WGS) entry which is preliminary data.</text>
</comment>
<dbReference type="GO" id="GO:0016020">
    <property type="term" value="C:membrane"/>
    <property type="evidence" value="ECO:0007669"/>
    <property type="project" value="UniProtKB-SubCell"/>
</dbReference>
<dbReference type="AlphaFoldDB" id="A0A8T2P819"/>
<keyword evidence="5 8" id="KW-1133">Transmembrane helix</keyword>
<evidence type="ECO:0000256" key="1">
    <source>
        <dbReference type="ARBA" id="ARBA00004479"/>
    </source>
</evidence>
<evidence type="ECO:0000256" key="2">
    <source>
        <dbReference type="ARBA" id="ARBA00005341"/>
    </source>
</evidence>
<evidence type="ECO:0000256" key="6">
    <source>
        <dbReference type="ARBA" id="ARBA00023136"/>
    </source>
</evidence>
<evidence type="ECO:0000256" key="4">
    <source>
        <dbReference type="ARBA" id="ARBA00022729"/>
    </source>
</evidence>
<dbReference type="Proteomes" id="UP000824540">
    <property type="component" value="Unassembled WGS sequence"/>
</dbReference>
<keyword evidence="6 8" id="KW-0472">Membrane</keyword>
<evidence type="ECO:0000313" key="10">
    <source>
        <dbReference type="EMBL" id="KAG9348399.1"/>
    </source>
</evidence>
<evidence type="ECO:0000313" key="11">
    <source>
        <dbReference type="Proteomes" id="UP000824540"/>
    </source>
</evidence>
<name>A0A8T2P819_9TELE</name>
<comment type="subcellular location">
    <subcellularLocation>
        <location evidence="1">Membrane</location>
        <topology evidence="1">Single-pass type I membrane protein</topology>
    </subcellularLocation>
</comment>
<evidence type="ECO:0000256" key="3">
    <source>
        <dbReference type="ARBA" id="ARBA00022692"/>
    </source>
</evidence>
<feature type="chain" id="PRO_5035807428" evidence="9">
    <location>
        <begin position="26"/>
        <end position="125"/>
    </location>
</feature>
<organism evidence="10 11">
    <name type="scientific">Albula glossodonta</name>
    <name type="common">roundjaw bonefish</name>
    <dbReference type="NCBI Taxonomy" id="121402"/>
    <lineage>
        <taxon>Eukaryota</taxon>
        <taxon>Metazoa</taxon>
        <taxon>Chordata</taxon>
        <taxon>Craniata</taxon>
        <taxon>Vertebrata</taxon>
        <taxon>Euteleostomi</taxon>
        <taxon>Actinopterygii</taxon>
        <taxon>Neopterygii</taxon>
        <taxon>Teleostei</taxon>
        <taxon>Albuliformes</taxon>
        <taxon>Albulidae</taxon>
        <taxon>Albula</taxon>
    </lineage>
</organism>
<evidence type="ECO:0000256" key="8">
    <source>
        <dbReference type="SAM" id="Phobius"/>
    </source>
</evidence>
<comment type="similarity">
    <text evidence="2">Belongs to the CD164 family.</text>
</comment>
<evidence type="ECO:0000256" key="5">
    <source>
        <dbReference type="ARBA" id="ARBA00022989"/>
    </source>
</evidence>
<gene>
    <name evidence="10" type="ORF">JZ751_002134</name>
</gene>
<dbReference type="PANTHER" id="PTHR11337">
    <property type="entry name" value="MUCIN/PORIMIN"/>
    <property type="match status" value="1"/>
</dbReference>
<dbReference type="InterPro" id="IPR007947">
    <property type="entry name" value="CD164_MGC24"/>
</dbReference>
<keyword evidence="3 8" id="KW-0812">Transmembrane</keyword>
<dbReference type="GO" id="GO:0031410">
    <property type="term" value="C:cytoplasmic vesicle"/>
    <property type="evidence" value="ECO:0007669"/>
    <property type="project" value="TreeGrafter"/>
</dbReference>
<reference evidence="10" key="1">
    <citation type="thesis" date="2021" institute="BYU ScholarsArchive" country="Provo, UT, USA">
        <title>Applications of and Algorithms for Genome Assembly and Genomic Analyses with an Emphasis on Marine Teleosts.</title>
        <authorList>
            <person name="Pickett B.D."/>
        </authorList>
    </citation>
    <scope>NUCLEOTIDE SEQUENCE</scope>
    <source>
        <strain evidence="10">HI-2016</strain>
    </source>
</reference>
<evidence type="ECO:0000256" key="9">
    <source>
        <dbReference type="SAM" id="SignalP"/>
    </source>
</evidence>
<dbReference type="PANTHER" id="PTHR11337:SF14">
    <property type="entry name" value="PORIMIN"/>
    <property type="match status" value="1"/>
</dbReference>
<keyword evidence="11" id="KW-1185">Reference proteome</keyword>
<keyword evidence="7" id="KW-0325">Glycoprotein</keyword>
<protein>
    <submittedName>
        <fullName evidence="10">Uncharacterized protein</fullName>
    </submittedName>
</protein>